<evidence type="ECO:0000256" key="1">
    <source>
        <dbReference type="ARBA" id="ARBA00006432"/>
    </source>
</evidence>
<dbReference type="Pfam" id="PF00501">
    <property type="entry name" value="AMP-binding"/>
    <property type="match status" value="1"/>
</dbReference>
<evidence type="ECO:0000313" key="6">
    <source>
        <dbReference type="Proteomes" id="UP000309174"/>
    </source>
</evidence>
<dbReference type="RefSeq" id="WP_138649248.1">
    <property type="nucleotide sequence ID" value="NZ_VCKW01000256.1"/>
</dbReference>
<dbReference type="Gene3D" id="3.30.300.30">
    <property type="match status" value="1"/>
</dbReference>
<evidence type="ECO:0000313" key="5">
    <source>
        <dbReference type="EMBL" id="TMQ90852.1"/>
    </source>
</evidence>
<dbReference type="PANTHER" id="PTHR43201">
    <property type="entry name" value="ACYL-COA SYNTHETASE"/>
    <property type="match status" value="1"/>
</dbReference>
<evidence type="ECO:0000259" key="3">
    <source>
        <dbReference type="Pfam" id="PF00501"/>
    </source>
</evidence>
<dbReference type="InterPro" id="IPR025110">
    <property type="entry name" value="AMP-bd_C"/>
</dbReference>
<dbReference type="InterPro" id="IPR020845">
    <property type="entry name" value="AMP-binding_CS"/>
</dbReference>
<feature type="domain" description="AMP-binding enzyme C-terminal" evidence="4">
    <location>
        <begin position="446"/>
        <end position="522"/>
    </location>
</feature>
<dbReference type="CDD" id="cd05917">
    <property type="entry name" value="FACL_like_2"/>
    <property type="match status" value="1"/>
</dbReference>
<dbReference type="InterPro" id="IPR000873">
    <property type="entry name" value="AMP-dep_synth/lig_dom"/>
</dbReference>
<dbReference type="InterPro" id="IPR045851">
    <property type="entry name" value="AMP-bd_C_sf"/>
</dbReference>
<dbReference type="PROSITE" id="PS00455">
    <property type="entry name" value="AMP_BINDING"/>
    <property type="match status" value="1"/>
</dbReference>
<dbReference type="Pfam" id="PF13193">
    <property type="entry name" value="AMP-binding_C"/>
    <property type="match status" value="1"/>
</dbReference>
<keyword evidence="6" id="KW-1185">Reference proteome</keyword>
<reference evidence="5 6" key="1">
    <citation type="submission" date="2019-05" db="EMBL/GenBank/DDBJ databases">
        <title>Draft genome sequence of Actinomadura sp. 14C53.</title>
        <authorList>
            <person name="Saricaoglu S."/>
            <person name="Isik K."/>
        </authorList>
    </citation>
    <scope>NUCLEOTIDE SEQUENCE [LARGE SCALE GENOMIC DNA]</scope>
    <source>
        <strain evidence="5 6">14C53</strain>
    </source>
</reference>
<accession>A0A5C4J279</accession>
<gene>
    <name evidence="5" type="ORF">ETD83_33665</name>
</gene>
<dbReference type="PANTHER" id="PTHR43201:SF5">
    <property type="entry name" value="MEDIUM-CHAIN ACYL-COA LIGASE ACSF2, MITOCHONDRIAL"/>
    <property type="match status" value="1"/>
</dbReference>
<dbReference type="AlphaFoldDB" id="A0A5C4J279"/>
<dbReference type="OrthoDB" id="9803968at2"/>
<name>A0A5C4J279_9ACTN</name>
<comment type="similarity">
    <text evidence="1">Belongs to the ATP-dependent AMP-binding enzyme family.</text>
</comment>
<dbReference type="Proteomes" id="UP000309174">
    <property type="component" value="Unassembled WGS sequence"/>
</dbReference>
<feature type="domain" description="AMP-dependent synthetase/ligase" evidence="3">
    <location>
        <begin position="24"/>
        <end position="395"/>
    </location>
</feature>
<keyword evidence="2" id="KW-0436">Ligase</keyword>
<dbReference type="Gene3D" id="3.40.50.12780">
    <property type="entry name" value="N-terminal domain of ligase-like"/>
    <property type="match status" value="1"/>
</dbReference>
<dbReference type="InterPro" id="IPR042099">
    <property type="entry name" value="ANL_N_sf"/>
</dbReference>
<proteinExistence type="inferred from homology"/>
<organism evidence="5 6">
    <name type="scientific">Actinomadura soli</name>
    <dbReference type="NCBI Taxonomy" id="2508997"/>
    <lineage>
        <taxon>Bacteria</taxon>
        <taxon>Bacillati</taxon>
        <taxon>Actinomycetota</taxon>
        <taxon>Actinomycetes</taxon>
        <taxon>Streptosporangiales</taxon>
        <taxon>Thermomonosporaceae</taxon>
        <taxon>Actinomadura</taxon>
    </lineage>
</organism>
<protein>
    <submittedName>
        <fullName evidence="5">AMP-binding protein</fullName>
    </submittedName>
</protein>
<dbReference type="GO" id="GO:0006631">
    <property type="term" value="P:fatty acid metabolic process"/>
    <property type="evidence" value="ECO:0007669"/>
    <property type="project" value="TreeGrafter"/>
</dbReference>
<dbReference type="FunFam" id="3.40.50.12780:FF:000003">
    <property type="entry name" value="Long-chain-fatty-acid--CoA ligase FadD"/>
    <property type="match status" value="1"/>
</dbReference>
<dbReference type="FunFam" id="3.30.300.30:FF:000008">
    <property type="entry name" value="2,3-dihydroxybenzoate-AMP ligase"/>
    <property type="match status" value="1"/>
</dbReference>
<evidence type="ECO:0000259" key="4">
    <source>
        <dbReference type="Pfam" id="PF13193"/>
    </source>
</evidence>
<dbReference type="EMBL" id="VCKW01000256">
    <property type="protein sequence ID" value="TMQ90852.1"/>
    <property type="molecule type" value="Genomic_DNA"/>
</dbReference>
<comment type="caution">
    <text evidence="5">The sequence shown here is derived from an EMBL/GenBank/DDBJ whole genome shotgun (WGS) entry which is preliminary data.</text>
</comment>
<sequence>MTSSYASGVSSTPLLGDTIGANLARTVAAFADRDALVERASGRRWTYEQLADDVDAVALGLRDLGVVKGDRVGIWSPNCAEWVLVQYATAKLGAILVNINPAYRVHELEFVLNQAGIRTLVSAPAFKTSDYAAMIDGVGPKCAALRDVVLIGTPEWDALMAAGRADDPAVLTEIGRTLTADDPINIQYTSGTTGFPKGATLSHHNILNNGFFVGELCAYDEEDRVCVPVPFYHCFGMVMGNLAATSHGACVVIPAPAFDPKATLDAVAAERCTSLYGVPTMFIAVLNEPSLDDLDLSSLRTGIMAGSPCPVEVMKQVIERLGMSEVAICYGMTETSPVSTQTRAGDSLDRRVSTVGRVQPHLEIKVIDPETGVTVPRGTPGEFCTRGYSVMLGYWDEPDKTAEAIDAARWMHTGDLAVMDDDGYVSITGRIKDMVIRGGENIYPREIEEFLYTHPDIVDAQVIGVPDEKYGEELMAWVRLREGVPGLTAEALRTFCEGRLAHFKIPRYVHVVDEFPMTVTGKIRKVQMRAEAVDILALGDA</sequence>
<evidence type="ECO:0000256" key="2">
    <source>
        <dbReference type="ARBA" id="ARBA00022598"/>
    </source>
</evidence>
<dbReference type="GO" id="GO:0031956">
    <property type="term" value="F:medium-chain fatty acid-CoA ligase activity"/>
    <property type="evidence" value="ECO:0007669"/>
    <property type="project" value="TreeGrafter"/>
</dbReference>
<dbReference type="SUPFAM" id="SSF56801">
    <property type="entry name" value="Acetyl-CoA synthetase-like"/>
    <property type="match status" value="1"/>
</dbReference>